<name>A0A0A7LC52_9ARCH</name>
<dbReference type="OrthoDB" id="24205at2157"/>
<dbReference type="HAMAP" id="MF_00261">
    <property type="entry name" value="RNApol_arch_Rpo11"/>
    <property type="match status" value="1"/>
</dbReference>
<dbReference type="Proteomes" id="UP000030787">
    <property type="component" value="Chromosome"/>
</dbReference>
<dbReference type="InterPro" id="IPR009025">
    <property type="entry name" value="RBP11-like_dimer"/>
</dbReference>
<dbReference type="EMBL" id="CP010070">
    <property type="protein sequence ID" value="AIZ56619.1"/>
    <property type="molecule type" value="Genomic_DNA"/>
</dbReference>
<dbReference type="Pfam" id="PF13656">
    <property type="entry name" value="RNA_pol_L_2"/>
    <property type="match status" value="1"/>
</dbReference>
<reference evidence="6 7" key="1">
    <citation type="journal article" date="2014" name="Appl. Environ. Microbiol.">
        <title>Comparative Genome Analysis of 'Candidatus Methanoplasma termitum' Indicates a New Mode of Energy Metabolism in the Seventh Order of Methanogens.</title>
        <authorList>
            <person name="Lang K."/>
            <person name="Schuldes J."/>
            <person name="Klingl A."/>
            <person name="Poehlein A."/>
            <person name="Daniel R."/>
            <person name="Brune A."/>
        </authorList>
    </citation>
    <scope>NUCLEOTIDE SEQUENCE [LARGE SCALE GENOMIC DNA]</scope>
    <source>
        <strain evidence="7">Mpt1</strain>
    </source>
</reference>
<proteinExistence type="inferred from homology"/>
<dbReference type="GO" id="GO:0005737">
    <property type="term" value="C:cytoplasm"/>
    <property type="evidence" value="ECO:0007669"/>
    <property type="project" value="UniProtKB-SubCell"/>
</dbReference>
<gene>
    <name evidence="4 6" type="primary">rpoL</name>
    <name evidence="4" type="synonym">rpo11</name>
    <name evidence="6" type="ORF">Mpt1_c07350</name>
</gene>
<comment type="subcellular location">
    <subcellularLocation>
        <location evidence="4">Cytoplasm</location>
    </subcellularLocation>
</comment>
<dbReference type="GeneID" id="24818403"/>
<dbReference type="SUPFAM" id="SSF55257">
    <property type="entry name" value="RBP11-like subunits of RNA polymerase"/>
    <property type="match status" value="1"/>
</dbReference>
<keyword evidence="1 4" id="KW-0240">DNA-directed RNA polymerase</keyword>
<dbReference type="GO" id="GO:0006351">
    <property type="term" value="P:DNA-templated transcription"/>
    <property type="evidence" value="ECO:0007669"/>
    <property type="project" value="UniProtKB-UniRule"/>
</dbReference>
<dbReference type="GO" id="GO:0046983">
    <property type="term" value="F:protein dimerization activity"/>
    <property type="evidence" value="ECO:0007669"/>
    <property type="project" value="InterPro"/>
</dbReference>
<organism evidence="6 7">
    <name type="scientific">Candidatus Methanoplasma termitum</name>
    <dbReference type="NCBI Taxonomy" id="1577791"/>
    <lineage>
        <taxon>Archaea</taxon>
        <taxon>Methanobacteriati</taxon>
        <taxon>Thermoplasmatota</taxon>
        <taxon>Thermoplasmata</taxon>
        <taxon>Methanomassiliicoccales</taxon>
        <taxon>Methanomassiliicoccaceae</taxon>
        <taxon>Candidatus Methanoplasma</taxon>
    </lineage>
</organism>
<comment type="similarity">
    <text evidence="4">Belongs to the archaeal Rpo11/eukaryotic RPB11/RPC19 RNA polymerase subunit family.</text>
</comment>
<evidence type="ECO:0000313" key="6">
    <source>
        <dbReference type="EMBL" id="AIZ56619.1"/>
    </source>
</evidence>
<dbReference type="InterPro" id="IPR022905">
    <property type="entry name" value="Rpo11-like"/>
</dbReference>
<evidence type="ECO:0000256" key="4">
    <source>
        <dbReference type="HAMAP-Rule" id="MF_00261"/>
    </source>
</evidence>
<comment type="subunit">
    <text evidence="4">Part of the RNA polymerase complex.</text>
</comment>
<dbReference type="RefSeq" id="WP_048112272.1">
    <property type="nucleotide sequence ID" value="NZ_CP010070.1"/>
</dbReference>
<evidence type="ECO:0000256" key="3">
    <source>
        <dbReference type="ARBA" id="ARBA00023163"/>
    </source>
</evidence>
<dbReference type="GO" id="GO:0000428">
    <property type="term" value="C:DNA-directed RNA polymerase complex"/>
    <property type="evidence" value="ECO:0007669"/>
    <property type="project" value="UniProtKB-KW"/>
</dbReference>
<dbReference type="HOGENOM" id="CLU_090381_5_2_2"/>
<dbReference type="AlphaFoldDB" id="A0A0A7LC52"/>
<sequence length="84" mass="9436">MDAYTVEKTGKSITLGFKGYDPTVLEPLMKTLNDDKNVAIVRYINEHPELTDAMLYVEVHKGKPEDAIKKASKNVSAYFSTVKQ</sequence>
<dbReference type="GO" id="GO:0003899">
    <property type="term" value="F:DNA-directed RNA polymerase activity"/>
    <property type="evidence" value="ECO:0007669"/>
    <property type="project" value="UniProtKB-UniRule"/>
</dbReference>
<dbReference type="EC" id="2.7.7.6" evidence="4"/>
<comment type="function">
    <text evidence="4">DNA-dependent RNA polymerase (RNAP) catalyzes the transcription of DNA into RNA using the four ribonucleoside triphosphates as substrates.</text>
</comment>
<dbReference type="Gene3D" id="3.30.1360.10">
    <property type="entry name" value="RNA polymerase, RBP11-like subunit"/>
    <property type="match status" value="1"/>
</dbReference>
<comment type="catalytic activity">
    <reaction evidence="4">
        <text>RNA(n) + a ribonucleoside 5'-triphosphate = RNA(n+1) + diphosphate</text>
        <dbReference type="Rhea" id="RHEA:21248"/>
        <dbReference type="Rhea" id="RHEA-COMP:14527"/>
        <dbReference type="Rhea" id="RHEA-COMP:17342"/>
        <dbReference type="ChEBI" id="CHEBI:33019"/>
        <dbReference type="ChEBI" id="CHEBI:61557"/>
        <dbReference type="ChEBI" id="CHEBI:140395"/>
        <dbReference type="EC" id="2.7.7.6"/>
    </reaction>
</comment>
<keyword evidence="3 4" id="KW-0804">Transcription</keyword>
<keyword evidence="4 6" id="KW-0548">Nucleotidyltransferase</keyword>
<evidence type="ECO:0000313" key="7">
    <source>
        <dbReference type="Proteomes" id="UP000030787"/>
    </source>
</evidence>
<dbReference type="InterPro" id="IPR036603">
    <property type="entry name" value="RBP11-like"/>
</dbReference>
<evidence type="ECO:0000256" key="2">
    <source>
        <dbReference type="ARBA" id="ARBA00022490"/>
    </source>
</evidence>
<feature type="domain" description="DNA-directed RNA polymerase RBP11-like dimerisation" evidence="5">
    <location>
        <begin position="13"/>
        <end position="83"/>
    </location>
</feature>
<evidence type="ECO:0000256" key="1">
    <source>
        <dbReference type="ARBA" id="ARBA00022478"/>
    </source>
</evidence>
<protein>
    <recommendedName>
        <fullName evidence="4">DNA-directed RNA polymerase subunit Rpo11</fullName>
        <ecNumber evidence="4">2.7.7.6</ecNumber>
    </recommendedName>
    <alternativeName>
        <fullName evidence="4">DNA-directed RNA polymerase subunit L</fullName>
    </alternativeName>
</protein>
<keyword evidence="2 4" id="KW-0963">Cytoplasm</keyword>
<evidence type="ECO:0000259" key="5">
    <source>
        <dbReference type="Pfam" id="PF13656"/>
    </source>
</evidence>
<dbReference type="STRING" id="1577791.Mpt1_c07350"/>
<dbReference type="KEGG" id="mear:Mpt1_c07350"/>
<accession>A0A0A7LC52</accession>
<keyword evidence="7" id="KW-1185">Reference proteome</keyword>
<keyword evidence="4 6" id="KW-0808">Transferase</keyword>